<dbReference type="FunFam" id="2.170.120.12:FF:000001">
    <property type="entry name" value="DNA-directed RNA polymerase subunit alpha"/>
    <property type="match status" value="1"/>
</dbReference>
<feature type="compositionally biased region" description="Acidic residues" evidence="12">
    <location>
        <begin position="333"/>
        <end position="354"/>
    </location>
</feature>
<comment type="function">
    <text evidence="11">DNA-dependent RNA polymerase catalyzes the transcription of DNA into RNA using the four ribonucleoside triphosphates as substrates.</text>
</comment>
<comment type="catalytic activity">
    <reaction evidence="10 11">
        <text>RNA(n) + a ribonucleoside 5'-triphosphate = RNA(n+1) + diphosphate</text>
        <dbReference type="Rhea" id="RHEA:21248"/>
        <dbReference type="Rhea" id="RHEA-COMP:14527"/>
        <dbReference type="Rhea" id="RHEA-COMP:17342"/>
        <dbReference type="ChEBI" id="CHEBI:33019"/>
        <dbReference type="ChEBI" id="CHEBI:61557"/>
        <dbReference type="ChEBI" id="CHEBI:140395"/>
        <dbReference type="EC" id="2.7.7.6"/>
    </reaction>
</comment>
<dbReference type="STRING" id="454171.CP488_01197"/>
<dbReference type="InterPro" id="IPR011260">
    <property type="entry name" value="RNAP_asu_C"/>
</dbReference>
<dbReference type="InterPro" id="IPR036603">
    <property type="entry name" value="RBP11-like"/>
</dbReference>
<name>S0EXQ0_CHTCT</name>
<dbReference type="GO" id="GO:0003899">
    <property type="term" value="F:DNA-directed RNA polymerase activity"/>
    <property type="evidence" value="ECO:0007669"/>
    <property type="project" value="UniProtKB-UniRule"/>
</dbReference>
<dbReference type="Gene3D" id="1.10.150.20">
    <property type="entry name" value="5' to 3' exonuclease, C-terminal subdomain"/>
    <property type="match status" value="1"/>
</dbReference>
<dbReference type="KEGG" id="ccz:CCALI_02891"/>
<accession>S0EXQ0</accession>
<dbReference type="SMART" id="SM00662">
    <property type="entry name" value="RPOLD"/>
    <property type="match status" value="1"/>
</dbReference>
<dbReference type="Proteomes" id="UP000014227">
    <property type="component" value="Chromosome I"/>
</dbReference>
<evidence type="ECO:0000256" key="12">
    <source>
        <dbReference type="SAM" id="MobiDB-lite"/>
    </source>
</evidence>
<evidence type="ECO:0000256" key="5">
    <source>
        <dbReference type="ARBA" id="ARBA00022679"/>
    </source>
</evidence>
<dbReference type="eggNOG" id="COG0202">
    <property type="taxonomic scope" value="Bacteria"/>
</dbReference>
<organism evidence="14 15">
    <name type="scientific">Chthonomonas calidirosea (strain DSM 23976 / ICMP 18418 / T49)</name>
    <dbReference type="NCBI Taxonomy" id="1303518"/>
    <lineage>
        <taxon>Bacteria</taxon>
        <taxon>Bacillati</taxon>
        <taxon>Armatimonadota</taxon>
        <taxon>Chthonomonadia</taxon>
        <taxon>Chthonomonadales</taxon>
        <taxon>Chthonomonadaceae</taxon>
        <taxon>Chthonomonas</taxon>
    </lineage>
</organism>
<dbReference type="InterPro" id="IPR011263">
    <property type="entry name" value="DNA-dir_RNA_pol_RpoA/D/Rpb3"/>
</dbReference>
<evidence type="ECO:0000256" key="1">
    <source>
        <dbReference type="ARBA" id="ARBA00007123"/>
    </source>
</evidence>
<dbReference type="Gene3D" id="2.170.120.12">
    <property type="entry name" value="DNA-directed RNA polymerase, insert domain"/>
    <property type="match status" value="1"/>
</dbReference>
<feature type="region of interest" description="Disordered" evidence="12">
    <location>
        <begin position="318"/>
        <end position="354"/>
    </location>
</feature>
<keyword evidence="5 11" id="KW-0808">Transferase</keyword>
<comment type="domain">
    <text evidence="11">The N-terminal domain is essential for RNAP assembly and basal transcription, whereas the C-terminal domain is involved in interaction with transcriptional regulators and with upstream promoter elements.</text>
</comment>
<dbReference type="RefSeq" id="WP_016484180.1">
    <property type="nucleotide sequence ID" value="NC_021487.1"/>
</dbReference>
<dbReference type="GO" id="GO:0000428">
    <property type="term" value="C:DNA-directed RNA polymerase complex"/>
    <property type="evidence" value="ECO:0007669"/>
    <property type="project" value="UniProtKB-KW"/>
</dbReference>
<keyword evidence="15" id="KW-1185">Reference proteome</keyword>
<dbReference type="GO" id="GO:0005737">
    <property type="term" value="C:cytoplasm"/>
    <property type="evidence" value="ECO:0007669"/>
    <property type="project" value="UniProtKB-ARBA"/>
</dbReference>
<dbReference type="EMBL" id="HF951689">
    <property type="protein sequence ID" value="CCW36676.1"/>
    <property type="molecule type" value="Genomic_DNA"/>
</dbReference>
<evidence type="ECO:0000313" key="14">
    <source>
        <dbReference type="EMBL" id="CCW36676.1"/>
    </source>
</evidence>
<dbReference type="HOGENOM" id="CLU_053084_0_1_0"/>
<proteinExistence type="inferred from homology"/>
<dbReference type="Pfam" id="PF03118">
    <property type="entry name" value="RNA_pol_A_CTD"/>
    <property type="match status" value="1"/>
</dbReference>
<dbReference type="EC" id="2.7.7.6" evidence="2 11"/>
<dbReference type="NCBIfam" id="NF003513">
    <property type="entry name" value="PRK05182.1-2"/>
    <property type="match status" value="1"/>
</dbReference>
<evidence type="ECO:0000256" key="7">
    <source>
        <dbReference type="ARBA" id="ARBA00023163"/>
    </source>
</evidence>
<evidence type="ECO:0000256" key="6">
    <source>
        <dbReference type="ARBA" id="ARBA00022695"/>
    </source>
</evidence>
<dbReference type="HAMAP" id="MF_00059">
    <property type="entry name" value="RNApol_bact_RpoA"/>
    <property type="match status" value="1"/>
</dbReference>
<dbReference type="NCBIfam" id="NF003519">
    <property type="entry name" value="PRK05182.2-5"/>
    <property type="match status" value="1"/>
</dbReference>
<dbReference type="FunCoup" id="S0EXQ0">
    <property type="interactions" value="389"/>
</dbReference>
<evidence type="ECO:0000256" key="9">
    <source>
        <dbReference type="ARBA" id="ARBA00033070"/>
    </source>
</evidence>
<dbReference type="CDD" id="cd06928">
    <property type="entry name" value="RNAP_alpha_NTD"/>
    <property type="match status" value="1"/>
</dbReference>
<dbReference type="PATRIC" id="fig|1303518.3.peg.2995"/>
<dbReference type="NCBIfam" id="TIGR02027">
    <property type="entry name" value="rpoA"/>
    <property type="match status" value="1"/>
</dbReference>
<gene>
    <name evidence="11" type="primary">rpoA</name>
    <name evidence="14" type="ORF">CCALI_02891</name>
</gene>
<dbReference type="SUPFAM" id="SSF55257">
    <property type="entry name" value="RBP11-like subunits of RNA polymerase"/>
    <property type="match status" value="1"/>
</dbReference>
<comment type="subunit">
    <text evidence="11">Homodimer. The RNAP catalytic core consists of 2 alpha, 1 beta, 1 beta' and 1 omega subunit. When a sigma factor is associated with the core the holoenzyme is formed, which can initiate transcription.</text>
</comment>
<evidence type="ECO:0000256" key="2">
    <source>
        <dbReference type="ARBA" id="ARBA00012418"/>
    </source>
</evidence>
<dbReference type="GO" id="GO:0003677">
    <property type="term" value="F:DNA binding"/>
    <property type="evidence" value="ECO:0007669"/>
    <property type="project" value="UniProtKB-UniRule"/>
</dbReference>
<dbReference type="SUPFAM" id="SSF47789">
    <property type="entry name" value="C-terminal domain of RNA polymerase alpha subunit"/>
    <property type="match status" value="1"/>
</dbReference>
<dbReference type="GO" id="GO:0006351">
    <property type="term" value="P:DNA-templated transcription"/>
    <property type="evidence" value="ECO:0007669"/>
    <property type="project" value="UniProtKB-UniRule"/>
</dbReference>
<dbReference type="OrthoDB" id="9805706at2"/>
<feature type="region of interest" description="Alpha C-terminal domain (alpha-CTD)" evidence="11">
    <location>
        <begin position="253"/>
        <end position="354"/>
    </location>
</feature>
<keyword evidence="7 11" id="KW-0804">Transcription</keyword>
<dbReference type="AlphaFoldDB" id="S0EXQ0"/>
<evidence type="ECO:0000256" key="8">
    <source>
        <dbReference type="ARBA" id="ARBA00032524"/>
    </source>
</evidence>
<evidence type="ECO:0000259" key="13">
    <source>
        <dbReference type="SMART" id="SM00662"/>
    </source>
</evidence>
<evidence type="ECO:0000256" key="3">
    <source>
        <dbReference type="ARBA" id="ARBA00015972"/>
    </source>
</evidence>
<evidence type="ECO:0000313" key="15">
    <source>
        <dbReference type="Proteomes" id="UP000014227"/>
    </source>
</evidence>
<keyword evidence="4 11" id="KW-0240">DNA-directed RNA polymerase</keyword>
<feature type="region of interest" description="Alpha N-terminal domain (alpha-NTD)" evidence="11">
    <location>
        <begin position="1"/>
        <end position="234"/>
    </location>
</feature>
<dbReference type="Gene3D" id="3.30.1360.10">
    <property type="entry name" value="RNA polymerase, RBP11-like subunit"/>
    <property type="match status" value="1"/>
</dbReference>
<evidence type="ECO:0000256" key="11">
    <source>
        <dbReference type="HAMAP-Rule" id="MF_00059"/>
    </source>
</evidence>
<reference evidence="15" key="1">
    <citation type="submission" date="2013-03" db="EMBL/GenBank/DDBJ databases">
        <title>Genome sequence of Chthonomonas calidirosea, the first sequenced genome from the Armatimonadetes phylum (formally candidate division OP10).</title>
        <authorList>
            <person name="Lee K.C.Y."/>
            <person name="Morgan X.C."/>
            <person name="Dunfield P.F."/>
            <person name="Tamas I."/>
            <person name="Houghton K.M."/>
            <person name="Vyssotski M."/>
            <person name="Ryan J.L.J."/>
            <person name="Lagutin K."/>
            <person name="McDonald I.R."/>
            <person name="Stott M.B."/>
        </authorList>
    </citation>
    <scope>NUCLEOTIDE SEQUENCE [LARGE SCALE GENOMIC DNA]</scope>
    <source>
        <strain evidence="15">DSM 23976 / ICMP 18418 / T49</strain>
    </source>
</reference>
<dbReference type="SUPFAM" id="SSF56553">
    <property type="entry name" value="Insert subdomain of RNA polymerase alpha subunit"/>
    <property type="match status" value="1"/>
</dbReference>
<dbReference type="InterPro" id="IPR011773">
    <property type="entry name" value="DNA-dir_RpoA"/>
</dbReference>
<dbReference type="Pfam" id="PF01000">
    <property type="entry name" value="RNA_pol_A_bac"/>
    <property type="match status" value="1"/>
</dbReference>
<dbReference type="GO" id="GO:0046983">
    <property type="term" value="F:protein dimerization activity"/>
    <property type="evidence" value="ECO:0007669"/>
    <property type="project" value="InterPro"/>
</dbReference>
<dbReference type="InterPro" id="IPR011262">
    <property type="entry name" value="DNA-dir_RNA_pol_insert"/>
</dbReference>
<dbReference type="Pfam" id="PF01193">
    <property type="entry name" value="RNA_pol_L"/>
    <property type="match status" value="1"/>
</dbReference>
<evidence type="ECO:0000256" key="4">
    <source>
        <dbReference type="ARBA" id="ARBA00022478"/>
    </source>
</evidence>
<feature type="domain" description="DNA-directed RNA polymerase RpoA/D/Rpb3-type" evidence="13">
    <location>
        <begin position="17"/>
        <end position="233"/>
    </location>
</feature>
<sequence>MEITLPNIQTLEKSRTYGKFVVEPLERGYGVTLGNSLRRVLLSSIPGAAITYVKIDKVLHEFDTIPGVKEDTTELLLNLKELHIKVYHDGSEGRKSEPRKLRIDVHGEGVVTGADVICPEDVEVVNPEVYLATLSDENAHLSMEMEVEIGKGYVLPDRQERRSQMGIGVIAVGAAFTPVRKVNYTVEATRVASDTSYERLILEIWTNGTIFPDAALREAARILNRYFNLFAEYEDGGLPLSYEEGPLSNPEAIPHVRIEELDFSVRTYNCLKKAGILTIADLVRYNEEELMQIRNFGRKSLDEVRERLAIYGLHLKGETALPPGTKRPTSDTGTEDEENGEDEEEEATAGAEAE</sequence>
<protein>
    <recommendedName>
        <fullName evidence="3 11">DNA-directed RNA polymerase subunit alpha</fullName>
        <shortName evidence="11">RNAP subunit alpha</shortName>
        <ecNumber evidence="2 11">2.7.7.6</ecNumber>
    </recommendedName>
    <alternativeName>
        <fullName evidence="9 11">RNA polymerase subunit alpha</fullName>
    </alternativeName>
    <alternativeName>
        <fullName evidence="8 11">Transcriptase subunit alpha</fullName>
    </alternativeName>
</protein>
<keyword evidence="6 11" id="KW-0548">Nucleotidyltransferase</keyword>
<evidence type="ECO:0000256" key="10">
    <source>
        <dbReference type="ARBA" id="ARBA00048552"/>
    </source>
</evidence>
<dbReference type="InterPro" id="IPR036643">
    <property type="entry name" value="RNApol_insert_sf"/>
</dbReference>
<dbReference type="InParanoid" id="S0EXQ0"/>
<comment type="similarity">
    <text evidence="1 11">Belongs to the RNA polymerase alpha chain family.</text>
</comment>